<comment type="catalytic activity">
    <reaction evidence="9">
        <text>an R-cob(III)alamin(out) + ATP + H2O = an R-cob(III)alamin(in) + ADP + phosphate + H(+)</text>
        <dbReference type="Rhea" id="RHEA:17873"/>
        <dbReference type="ChEBI" id="CHEBI:15377"/>
        <dbReference type="ChEBI" id="CHEBI:15378"/>
        <dbReference type="ChEBI" id="CHEBI:30616"/>
        <dbReference type="ChEBI" id="CHEBI:43474"/>
        <dbReference type="ChEBI" id="CHEBI:140785"/>
        <dbReference type="ChEBI" id="CHEBI:456216"/>
        <dbReference type="EC" id="7.6.2.8"/>
    </reaction>
</comment>
<evidence type="ECO:0000256" key="4">
    <source>
        <dbReference type="ARBA" id="ARBA00022519"/>
    </source>
</evidence>
<sequence length="248" mass="26494">MLLQCEGVSVAGRLTPVDLTLNAGSLVHLVGPNGAGKSTLLSALSGLLPVKGSIRIAGQQLETLSGAALAQLRAWLPQQQLALGSMPVWHFLRLHCSSASPQADATLSDVLTQLSLQHKLTCNLTQLSGGEWQRVRLAAVVLQIHPLLNPRGKLLILDEPMTALDVAQQRAVDKLLSSLCHAGIAIIASGHDLNHSLRHADIVWLMHQGSMVSQGGAREVLTAEQLAPLYQTHFEQIDTAQGPLLFIP</sequence>
<dbReference type="Pfam" id="PF00005">
    <property type="entry name" value="ABC_tran"/>
    <property type="match status" value="1"/>
</dbReference>
<dbReference type="PANTHER" id="PTHR42734:SF18">
    <property type="entry name" value="VITAMIN B12 IMPORT ATP-BINDING PROTEIN BTUD"/>
    <property type="match status" value="1"/>
</dbReference>
<dbReference type="Gene3D" id="3.40.50.300">
    <property type="entry name" value="P-loop containing nucleotide triphosphate hydrolases"/>
    <property type="match status" value="1"/>
</dbReference>
<keyword evidence="6 9" id="KW-0067">ATP-binding</keyword>
<dbReference type="PANTHER" id="PTHR42734">
    <property type="entry name" value="METAL TRANSPORT SYSTEM ATP-BINDING PROTEIN TM_0124-RELATED"/>
    <property type="match status" value="1"/>
</dbReference>
<dbReference type="GO" id="GO:0005886">
    <property type="term" value="C:plasma membrane"/>
    <property type="evidence" value="ECO:0007669"/>
    <property type="project" value="UniProtKB-SubCell"/>
</dbReference>
<dbReference type="EMBL" id="JTJJ01000104">
    <property type="protein sequence ID" value="KHJ65821.1"/>
    <property type="molecule type" value="Genomic_DNA"/>
</dbReference>
<keyword evidence="3 9" id="KW-1003">Cell membrane</keyword>
<evidence type="ECO:0000256" key="7">
    <source>
        <dbReference type="ARBA" id="ARBA00022967"/>
    </source>
</evidence>
<evidence type="ECO:0000256" key="5">
    <source>
        <dbReference type="ARBA" id="ARBA00022741"/>
    </source>
</evidence>
<dbReference type="PROSITE" id="PS50893">
    <property type="entry name" value="ABC_TRANSPORTER_2"/>
    <property type="match status" value="1"/>
</dbReference>
<evidence type="ECO:0000256" key="6">
    <source>
        <dbReference type="ARBA" id="ARBA00022840"/>
    </source>
</evidence>
<evidence type="ECO:0000313" key="12">
    <source>
        <dbReference type="Proteomes" id="UP000030853"/>
    </source>
</evidence>
<keyword evidence="2 9" id="KW-0813">Transport</keyword>
<comment type="similarity">
    <text evidence="9">Belongs to the ABC transporter superfamily. Vitamin B12 importer (TC 3.A.1.13.1) family.</text>
</comment>
<comment type="subunit">
    <text evidence="9">The complex is composed of two ATP-binding proteins (BtuD), two transmembrane proteins (BtuC) and a solute-binding protein (BtuF).</text>
</comment>
<dbReference type="FunFam" id="3.40.50.300:FF:000462">
    <property type="entry name" value="Vitamin B12 import ATP-binding protein BtuD"/>
    <property type="match status" value="1"/>
</dbReference>
<dbReference type="InterPro" id="IPR003593">
    <property type="entry name" value="AAA+_ATPase"/>
</dbReference>
<feature type="domain" description="ABC transporter" evidence="10">
    <location>
        <begin position="3"/>
        <end position="233"/>
    </location>
</feature>
<protein>
    <recommendedName>
        <fullName evidence="9">Vitamin B12 import ATP-binding protein BtuD</fullName>
        <ecNumber evidence="9">7.6.2.8</ecNumber>
    </recommendedName>
    <alternativeName>
        <fullName evidence="9">Vitamin B12-transporting ATPase</fullName>
    </alternativeName>
</protein>
<dbReference type="EC" id="7.6.2.8" evidence="9"/>
<name>A0A0B1R2A9_9GAMM</name>
<comment type="function">
    <text evidence="9">Part of the ABC transporter complex BtuCDF involved in vitamin B12 import. Responsible for energy coupling to the transport system.</text>
</comment>
<dbReference type="InterPro" id="IPR023693">
    <property type="entry name" value="ABC_transptr_BtuD"/>
</dbReference>
<proteinExistence type="inferred from homology"/>
<dbReference type="RefSeq" id="WP_039335752.1">
    <property type="nucleotide sequence ID" value="NZ_JTJJ01000104.1"/>
</dbReference>
<evidence type="ECO:0000259" key="10">
    <source>
        <dbReference type="PROSITE" id="PS50893"/>
    </source>
</evidence>
<dbReference type="GO" id="GO:0015420">
    <property type="term" value="F:ABC-type vitamin B12 transporter activity"/>
    <property type="evidence" value="ECO:0007669"/>
    <property type="project" value="UniProtKB-UniRule"/>
</dbReference>
<keyword evidence="8 9" id="KW-0472">Membrane</keyword>
<dbReference type="PROSITE" id="PS00211">
    <property type="entry name" value="ABC_TRANSPORTER_1"/>
    <property type="match status" value="1"/>
</dbReference>
<keyword evidence="5 9" id="KW-0547">Nucleotide-binding</keyword>
<dbReference type="SMART" id="SM00382">
    <property type="entry name" value="AAA"/>
    <property type="match status" value="1"/>
</dbReference>
<feature type="binding site" evidence="9">
    <location>
        <begin position="31"/>
        <end position="38"/>
    </location>
    <ligand>
        <name>ATP</name>
        <dbReference type="ChEBI" id="CHEBI:30616"/>
    </ligand>
</feature>
<keyword evidence="11" id="KW-0378">Hydrolase</keyword>
<dbReference type="NCBIfam" id="NF002981">
    <property type="entry name" value="PRK03695.1"/>
    <property type="match status" value="1"/>
</dbReference>
<accession>A0A0B1R2A9</accession>
<organism evidence="11 12">
    <name type="scientific">Pantoea rodasii</name>
    <dbReference type="NCBI Taxonomy" id="1076549"/>
    <lineage>
        <taxon>Bacteria</taxon>
        <taxon>Pseudomonadati</taxon>
        <taxon>Pseudomonadota</taxon>
        <taxon>Gammaproteobacteria</taxon>
        <taxon>Enterobacterales</taxon>
        <taxon>Erwiniaceae</taxon>
        <taxon>Pantoea</taxon>
    </lineage>
</organism>
<keyword evidence="7 9" id="KW-1278">Translocase</keyword>
<dbReference type="GO" id="GO:0016887">
    <property type="term" value="F:ATP hydrolysis activity"/>
    <property type="evidence" value="ECO:0007669"/>
    <property type="project" value="InterPro"/>
</dbReference>
<evidence type="ECO:0000256" key="9">
    <source>
        <dbReference type="HAMAP-Rule" id="MF_01005"/>
    </source>
</evidence>
<dbReference type="Proteomes" id="UP000030853">
    <property type="component" value="Unassembled WGS sequence"/>
</dbReference>
<dbReference type="InterPro" id="IPR027417">
    <property type="entry name" value="P-loop_NTPase"/>
</dbReference>
<gene>
    <name evidence="9" type="primary">btuD</name>
    <name evidence="11" type="ORF">QU24_22435</name>
</gene>
<evidence type="ECO:0000256" key="2">
    <source>
        <dbReference type="ARBA" id="ARBA00022448"/>
    </source>
</evidence>
<reference evidence="11 12" key="1">
    <citation type="submission" date="2014-11" db="EMBL/GenBank/DDBJ databases">
        <title>Genome sequencing of Pantoea rodasii ND03.</title>
        <authorList>
            <person name="Muhamad Yunos N.Y."/>
            <person name="Chan K.-G."/>
        </authorList>
    </citation>
    <scope>NUCLEOTIDE SEQUENCE [LARGE SCALE GENOMIC DNA]</scope>
    <source>
        <strain evidence="11 12">ND03</strain>
    </source>
</reference>
<dbReference type="InterPro" id="IPR003439">
    <property type="entry name" value="ABC_transporter-like_ATP-bd"/>
</dbReference>
<keyword evidence="4" id="KW-0997">Cell inner membrane</keyword>
<comment type="caution">
    <text evidence="11">The sequence shown here is derived from an EMBL/GenBank/DDBJ whole genome shotgun (WGS) entry which is preliminary data.</text>
</comment>
<dbReference type="CDD" id="cd03214">
    <property type="entry name" value="ABC_Iron-Siderophores_B12_Hemin"/>
    <property type="match status" value="1"/>
</dbReference>
<comment type="subcellular location">
    <subcellularLocation>
        <location evidence="9">Cell membrane</location>
        <topology evidence="9">Peripheral membrane protein</topology>
    </subcellularLocation>
</comment>
<evidence type="ECO:0000313" key="11">
    <source>
        <dbReference type="EMBL" id="KHJ65821.1"/>
    </source>
</evidence>
<dbReference type="GO" id="GO:0005524">
    <property type="term" value="F:ATP binding"/>
    <property type="evidence" value="ECO:0007669"/>
    <property type="project" value="UniProtKB-KW"/>
</dbReference>
<dbReference type="InterPro" id="IPR050153">
    <property type="entry name" value="Metal_Ion_Import_ABC"/>
</dbReference>
<comment type="similarity">
    <text evidence="1">Belongs to the ABC transporter superfamily. Drug exporter-2 (TC 3.A.1.117) family.</text>
</comment>
<dbReference type="HAMAP" id="MF_01005">
    <property type="entry name" value="BtuD"/>
    <property type="match status" value="1"/>
</dbReference>
<dbReference type="AlphaFoldDB" id="A0A0B1R2A9"/>
<evidence type="ECO:0000256" key="1">
    <source>
        <dbReference type="ARBA" id="ARBA00006526"/>
    </source>
</evidence>
<evidence type="ECO:0000256" key="3">
    <source>
        <dbReference type="ARBA" id="ARBA00022475"/>
    </source>
</evidence>
<dbReference type="InterPro" id="IPR017871">
    <property type="entry name" value="ABC_transporter-like_CS"/>
</dbReference>
<evidence type="ECO:0000256" key="8">
    <source>
        <dbReference type="ARBA" id="ARBA00023136"/>
    </source>
</evidence>
<dbReference type="SUPFAM" id="SSF52540">
    <property type="entry name" value="P-loop containing nucleoside triphosphate hydrolases"/>
    <property type="match status" value="1"/>
</dbReference>